<name>A0A1I1E5L6_9BACT</name>
<organism evidence="1 2">
    <name type="scientific">Flexibacter flexilis DSM 6793</name>
    <dbReference type="NCBI Taxonomy" id="927664"/>
    <lineage>
        <taxon>Bacteria</taxon>
        <taxon>Pseudomonadati</taxon>
        <taxon>Bacteroidota</taxon>
        <taxon>Cytophagia</taxon>
        <taxon>Cytophagales</taxon>
        <taxon>Flexibacteraceae</taxon>
        <taxon>Flexibacter</taxon>
    </lineage>
</organism>
<keyword evidence="2" id="KW-1185">Reference proteome</keyword>
<dbReference type="Proteomes" id="UP000199514">
    <property type="component" value="Unassembled WGS sequence"/>
</dbReference>
<dbReference type="SUPFAM" id="SSF48452">
    <property type="entry name" value="TPR-like"/>
    <property type="match status" value="1"/>
</dbReference>
<dbReference type="AlphaFoldDB" id="A0A1I1E5L6"/>
<dbReference type="InterPro" id="IPR011990">
    <property type="entry name" value="TPR-like_helical_dom_sf"/>
</dbReference>
<dbReference type="STRING" id="927664.SAMN05421780_101619"/>
<proteinExistence type="predicted"/>
<evidence type="ECO:0008006" key="3">
    <source>
        <dbReference type="Google" id="ProtNLM"/>
    </source>
</evidence>
<evidence type="ECO:0000313" key="1">
    <source>
        <dbReference type="EMBL" id="SFB81942.1"/>
    </source>
</evidence>
<sequence length="456" mass="52665">MGGLSSCLTYYQLNLQFERAFEQGRIEEADRLLSSNKKMKRKRELVLYNLNKGTTLSLLGNYDSSNVYFENAYRMADEYHINYGNEALALLTNPNMTEYRLENNEVLMNLYYKALNYLKLGDKEAALVECKRLNIKINQLSDKYKSDKKFKRDAFIHLLMGLIYDANYDYNNAFIAYRNAYEIYSDDYAKLFGMAAPDQLKQDLIRTAYQTGFKQDAQRYEKQFGIKYKPLPKGTGDVIFLWHNGLGPIKSEWSINFNIVRGQGGQVFFANEQMGFSFPFFLEEQDKDKSNGLAAMEFIRVAFPKYVERPLVFGQASLSANNQTFNLQLLEDVNAVSLRCLQDRMLFEMGKSLLRMGLKKLSEYQLRKKNDGVGAAIGAFNALTEKADTRNWQTVPHSIYYARVTLPKGPQKVTFSAQSRRGGQPFTHEFNFNVPDNGMIFHTHQNLDFVPVNLYR</sequence>
<protein>
    <recommendedName>
        <fullName evidence="3">Tetratricopeptide repeat-containing protein</fullName>
    </recommendedName>
</protein>
<evidence type="ECO:0000313" key="2">
    <source>
        <dbReference type="Proteomes" id="UP000199514"/>
    </source>
</evidence>
<gene>
    <name evidence="1" type="ORF">SAMN05421780_101619</name>
</gene>
<dbReference type="EMBL" id="FOLE01000001">
    <property type="protein sequence ID" value="SFB81942.1"/>
    <property type="molecule type" value="Genomic_DNA"/>
</dbReference>
<reference evidence="1 2" key="1">
    <citation type="submission" date="2016-10" db="EMBL/GenBank/DDBJ databases">
        <authorList>
            <person name="de Groot N.N."/>
        </authorList>
    </citation>
    <scope>NUCLEOTIDE SEQUENCE [LARGE SCALE GENOMIC DNA]</scope>
    <source>
        <strain evidence="1 2">DSM 6793</strain>
    </source>
</reference>
<accession>A0A1I1E5L6</accession>
<dbReference type="Gene3D" id="1.25.40.10">
    <property type="entry name" value="Tetratricopeptide repeat domain"/>
    <property type="match status" value="1"/>
</dbReference>